<sequence length="91" mass="10341">MKKQPLTFKCVVENKYPCGSTHRYLAFWPGNGLSLKSLPSLSFLSSSVIKYLHFCRDKYGSYMKGMNVRNALPVTLHKKCVIGSEGWCEFS</sequence>
<protein>
    <submittedName>
        <fullName evidence="1">Uncharacterized protein</fullName>
    </submittedName>
</protein>
<organism evidence="1 2">
    <name type="scientific">Glossina brevipalpis</name>
    <dbReference type="NCBI Taxonomy" id="37001"/>
    <lineage>
        <taxon>Eukaryota</taxon>
        <taxon>Metazoa</taxon>
        <taxon>Ecdysozoa</taxon>
        <taxon>Arthropoda</taxon>
        <taxon>Hexapoda</taxon>
        <taxon>Insecta</taxon>
        <taxon>Pterygota</taxon>
        <taxon>Neoptera</taxon>
        <taxon>Endopterygota</taxon>
        <taxon>Diptera</taxon>
        <taxon>Brachycera</taxon>
        <taxon>Muscomorpha</taxon>
        <taxon>Hippoboscoidea</taxon>
        <taxon>Glossinidae</taxon>
        <taxon>Glossina</taxon>
    </lineage>
</organism>
<evidence type="ECO:0000313" key="1">
    <source>
        <dbReference type="EnsemblMetazoa" id="GBRI043443-PA"/>
    </source>
</evidence>
<proteinExistence type="predicted"/>
<keyword evidence="2" id="KW-1185">Reference proteome</keyword>
<dbReference type="Proteomes" id="UP000091820">
    <property type="component" value="Unassembled WGS sequence"/>
</dbReference>
<dbReference type="EnsemblMetazoa" id="GBRI043443-RA">
    <property type="protein sequence ID" value="GBRI043443-PA"/>
    <property type="gene ID" value="GBRI043443"/>
</dbReference>
<reference evidence="2" key="1">
    <citation type="submission" date="2014-03" db="EMBL/GenBank/DDBJ databases">
        <authorList>
            <person name="Aksoy S."/>
            <person name="Warren W."/>
            <person name="Wilson R.K."/>
        </authorList>
    </citation>
    <scope>NUCLEOTIDE SEQUENCE [LARGE SCALE GENOMIC DNA]</scope>
    <source>
        <strain evidence="2">IAEA</strain>
    </source>
</reference>
<dbReference type="VEuPathDB" id="VectorBase:GBRI043443"/>
<dbReference type="AlphaFoldDB" id="A0A1A9X409"/>
<reference evidence="1" key="2">
    <citation type="submission" date="2020-05" db="UniProtKB">
        <authorList>
            <consortium name="EnsemblMetazoa"/>
        </authorList>
    </citation>
    <scope>IDENTIFICATION</scope>
    <source>
        <strain evidence="1">IAEA</strain>
    </source>
</reference>
<name>A0A1A9X409_9MUSC</name>
<accession>A0A1A9X409</accession>
<evidence type="ECO:0000313" key="2">
    <source>
        <dbReference type="Proteomes" id="UP000091820"/>
    </source>
</evidence>